<name>A0A412DLQ2_BACSE</name>
<feature type="domain" description="HTH LytTR-type" evidence="3">
    <location>
        <begin position="147"/>
        <end position="252"/>
    </location>
</feature>
<feature type="domain" description="Response regulatory" evidence="2">
    <location>
        <begin position="2"/>
        <end position="115"/>
    </location>
</feature>
<dbReference type="PROSITE" id="PS50930">
    <property type="entry name" value="HTH_LYTTR"/>
    <property type="match status" value="1"/>
</dbReference>
<feature type="modified residue" description="4-aspartylphosphate" evidence="1">
    <location>
        <position position="55"/>
    </location>
</feature>
<evidence type="ECO:0000313" key="4">
    <source>
        <dbReference type="EMBL" id="RGR12985.1"/>
    </source>
</evidence>
<dbReference type="SMART" id="SM00850">
    <property type="entry name" value="LytTR"/>
    <property type="match status" value="1"/>
</dbReference>
<dbReference type="Gene3D" id="3.40.50.2300">
    <property type="match status" value="1"/>
</dbReference>
<dbReference type="PROSITE" id="PS50110">
    <property type="entry name" value="RESPONSE_REGULATORY"/>
    <property type="match status" value="1"/>
</dbReference>
<evidence type="ECO:0000259" key="3">
    <source>
        <dbReference type="PROSITE" id="PS50930"/>
    </source>
</evidence>
<dbReference type="InterPro" id="IPR007492">
    <property type="entry name" value="LytTR_DNA-bd_dom"/>
</dbReference>
<evidence type="ECO:0000256" key="1">
    <source>
        <dbReference type="PROSITE-ProRule" id="PRU00169"/>
    </source>
</evidence>
<dbReference type="SMART" id="SM00448">
    <property type="entry name" value="REC"/>
    <property type="match status" value="1"/>
</dbReference>
<dbReference type="Proteomes" id="UP000283310">
    <property type="component" value="Unassembled WGS sequence"/>
</dbReference>
<dbReference type="PANTHER" id="PTHR37299">
    <property type="entry name" value="TRANSCRIPTIONAL REGULATOR-RELATED"/>
    <property type="match status" value="1"/>
</dbReference>
<dbReference type="InterPro" id="IPR011006">
    <property type="entry name" value="CheY-like_superfamily"/>
</dbReference>
<proteinExistence type="predicted"/>
<sequence length="252" mass="29375">MNILILEDELRNYNRLKRMLQSISPKYVVETPITSVTEAIAYLQGDKQPDLILADICLSDGLSFDALNQANTASPIIFTTAYDEYAIKAFKYNSIDYLLKPIVQEELETAINKVNSYNNAFNTDNGLQKILEIIKENTAQYRERFLLPYKDGFKIIWTKDINHIFTENMVARLYLNDGTSEAVSLTMDELEKQLNPKEFFRANRQYIIRVESIQHIENYFNSKLTIHLYGYPKIQIVVSREKAPLLKEWINR</sequence>
<keyword evidence="1" id="KW-0597">Phosphoprotein</keyword>
<dbReference type="Pfam" id="PF00072">
    <property type="entry name" value="Response_reg"/>
    <property type="match status" value="1"/>
</dbReference>
<dbReference type="RefSeq" id="WP_117903826.1">
    <property type="nucleotide sequence ID" value="NZ_JADNPL010000011.1"/>
</dbReference>
<dbReference type="GO" id="GO:0000156">
    <property type="term" value="F:phosphorelay response regulator activity"/>
    <property type="evidence" value="ECO:0007669"/>
    <property type="project" value="InterPro"/>
</dbReference>
<dbReference type="InterPro" id="IPR001789">
    <property type="entry name" value="Sig_transdc_resp-reg_receiver"/>
</dbReference>
<organism evidence="4 5">
    <name type="scientific">Bacteroides stercoris</name>
    <dbReference type="NCBI Taxonomy" id="46506"/>
    <lineage>
        <taxon>Bacteria</taxon>
        <taxon>Pseudomonadati</taxon>
        <taxon>Bacteroidota</taxon>
        <taxon>Bacteroidia</taxon>
        <taxon>Bacteroidales</taxon>
        <taxon>Bacteroidaceae</taxon>
        <taxon>Bacteroides</taxon>
    </lineage>
</organism>
<gene>
    <name evidence="4" type="ORF">DWY65_09345</name>
</gene>
<reference evidence="4 5" key="1">
    <citation type="submission" date="2018-08" db="EMBL/GenBank/DDBJ databases">
        <title>A genome reference for cultivated species of the human gut microbiota.</title>
        <authorList>
            <person name="Zou Y."/>
            <person name="Xue W."/>
            <person name="Luo G."/>
        </authorList>
    </citation>
    <scope>NUCLEOTIDE SEQUENCE [LARGE SCALE GENOMIC DNA]</scope>
    <source>
        <strain evidence="4 5">AF26-20BH</strain>
    </source>
</reference>
<dbReference type="PANTHER" id="PTHR37299:SF1">
    <property type="entry name" value="STAGE 0 SPORULATION PROTEIN A HOMOLOG"/>
    <property type="match status" value="1"/>
</dbReference>
<evidence type="ECO:0000313" key="5">
    <source>
        <dbReference type="Proteomes" id="UP000283310"/>
    </source>
</evidence>
<dbReference type="GO" id="GO:0003677">
    <property type="term" value="F:DNA binding"/>
    <property type="evidence" value="ECO:0007669"/>
    <property type="project" value="UniProtKB-KW"/>
</dbReference>
<accession>A0A412DLQ2</accession>
<dbReference type="Pfam" id="PF04397">
    <property type="entry name" value="LytTR"/>
    <property type="match status" value="1"/>
</dbReference>
<dbReference type="Gene3D" id="2.40.50.1020">
    <property type="entry name" value="LytTr DNA-binding domain"/>
    <property type="match status" value="1"/>
</dbReference>
<keyword evidence="4" id="KW-0238">DNA-binding</keyword>
<comment type="caution">
    <text evidence="4">The sequence shown here is derived from an EMBL/GenBank/DDBJ whole genome shotgun (WGS) entry which is preliminary data.</text>
</comment>
<evidence type="ECO:0000259" key="2">
    <source>
        <dbReference type="PROSITE" id="PS50110"/>
    </source>
</evidence>
<dbReference type="EMBL" id="QRTW01000014">
    <property type="protein sequence ID" value="RGR12985.1"/>
    <property type="molecule type" value="Genomic_DNA"/>
</dbReference>
<dbReference type="AlphaFoldDB" id="A0A412DLQ2"/>
<dbReference type="InterPro" id="IPR046947">
    <property type="entry name" value="LytR-like"/>
</dbReference>
<dbReference type="SUPFAM" id="SSF52172">
    <property type="entry name" value="CheY-like"/>
    <property type="match status" value="1"/>
</dbReference>
<protein>
    <submittedName>
        <fullName evidence="4">DNA-binding response regulator</fullName>
    </submittedName>
</protein>